<dbReference type="EC" id="3.6.4.-" evidence="7"/>
<comment type="function">
    <text evidence="7">Endonuclease that is involved in the suppression of homologous recombination and thus may have a key role in the control of bacterial genetic diversity.</text>
</comment>
<dbReference type="InterPro" id="IPR002625">
    <property type="entry name" value="Smr_dom"/>
</dbReference>
<evidence type="ECO:0000256" key="3">
    <source>
        <dbReference type="ARBA" id="ARBA00022801"/>
    </source>
</evidence>
<dbReference type="InterPro" id="IPR000432">
    <property type="entry name" value="DNA_mismatch_repair_MutS_C"/>
</dbReference>
<reference evidence="10" key="1">
    <citation type="journal article" date="2021" name="PeerJ">
        <title>Extensive microbial diversity within the chicken gut microbiome revealed by metagenomics and culture.</title>
        <authorList>
            <person name="Gilroy R."/>
            <person name="Ravi A."/>
            <person name="Getino M."/>
            <person name="Pursley I."/>
            <person name="Horton D.L."/>
            <person name="Alikhan N.F."/>
            <person name="Baker D."/>
            <person name="Gharbi K."/>
            <person name="Hall N."/>
            <person name="Watson M."/>
            <person name="Adriaenssens E.M."/>
            <person name="Foster-Nyarko E."/>
            <person name="Jarju S."/>
            <person name="Secka A."/>
            <person name="Antonio M."/>
            <person name="Oren A."/>
            <person name="Chaudhuri R.R."/>
            <person name="La Ragione R."/>
            <person name="Hildebrand F."/>
            <person name="Pallen M.J."/>
        </authorList>
    </citation>
    <scope>NUCLEOTIDE SEQUENCE</scope>
    <source>
        <strain evidence="10">ChiGjej1B1-14440</strain>
    </source>
</reference>
<keyword evidence="6 7" id="KW-0238">DNA-binding</keyword>
<reference evidence="10" key="2">
    <citation type="submission" date="2021-04" db="EMBL/GenBank/DDBJ databases">
        <authorList>
            <person name="Gilroy R."/>
        </authorList>
    </citation>
    <scope>NUCLEOTIDE SEQUENCE</scope>
    <source>
        <strain evidence="10">ChiGjej1B1-14440</strain>
    </source>
</reference>
<dbReference type="PIRSF" id="PIRSF005814">
    <property type="entry name" value="MutS_YshD"/>
    <property type="match status" value="1"/>
</dbReference>
<dbReference type="Pfam" id="PF00488">
    <property type="entry name" value="MutS_V"/>
    <property type="match status" value="1"/>
</dbReference>
<dbReference type="SUPFAM" id="SSF160443">
    <property type="entry name" value="SMR domain-like"/>
    <property type="match status" value="1"/>
</dbReference>
<dbReference type="NCBIfam" id="TIGR01069">
    <property type="entry name" value="mutS2"/>
    <property type="match status" value="1"/>
</dbReference>
<dbReference type="InterPro" id="IPR046893">
    <property type="entry name" value="MSSS"/>
</dbReference>
<protein>
    <recommendedName>
        <fullName evidence="7">Endonuclease MutS2</fullName>
        <ecNumber evidence="7">3.1.-.-</ecNumber>
    </recommendedName>
    <alternativeName>
        <fullName evidence="7">Ribosome-associated protein quality control-upstream factor</fullName>
        <shortName evidence="7">RQC-upstream factor</shortName>
        <shortName evidence="7">RqcU</shortName>
        <ecNumber evidence="7">3.6.4.-</ecNumber>
    </alternativeName>
</protein>
<evidence type="ECO:0000256" key="2">
    <source>
        <dbReference type="ARBA" id="ARBA00022741"/>
    </source>
</evidence>
<dbReference type="PROSITE" id="PS00486">
    <property type="entry name" value="DNA_MISMATCH_REPAIR_2"/>
    <property type="match status" value="1"/>
</dbReference>
<dbReference type="GO" id="GO:0043023">
    <property type="term" value="F:ribosomal large subunit binding"/>
    <property type="evidence" value="ECO:0007669"/>
    <property type="project" value="UniProtKB-UniRule"/>
</dbReference>
<dbReference type="SUPFAM" id="SSF48334">
    <property type="entry name" value="DNA repair protein MutS, domain III"/>
    <property type="match status" value="1"/>
</dbReference>
<dbReference type="InterPro" id="IPR036187">
    <property type="entry name" value="DNA_mismatch_repair_MutS_sf"/>
</dbReference>
<keyword evidence="1 7" id="KW-0699">rRNA-binding</keyword>
<evidence type="ECO:0000256" key="6">
    <source>
        <dbReference type="ARBA" id="ARBA00023125"/>
    </source>
</evidence>
<dbReference type="InterPro" id="IPR036063">
    <property type="entry name" value="Smr_dom_sf"/>
</dbReference>
<comment type="caution">
    <text evidence="10">The sequence shown here is derived from an EMBL/GenBank/DDBJ whole genome shotgun (WGS) entry which is preliminary data.</text>
</comment>
<dbReference type="GO" id="GO:0005524">
    <property type="term" value="F:ATP binding"/>
    <property type="evidence" value="ECO:0007669"/>
    <property type="project" value="UniProtKB-UniRule"/>
</dbReference>
<dbReference type="SUPFAM" id="SSF52540">
    <property type="entry name" value="P-loop containing nucleoside triphosphate hydrolases"/>
    <property type="match status" value="1"/>
</dbReference>
<feature type="domain" description="Smr" evidence="9">
    <location>
        <begin position="695"/>
        <end position="770"/>
    </location>
</feature>
<dbReference type="Pfam" id="PF01713">
    <property type="entry name" value="Smr"/>
    <property type="match status" value="1"/>
</dbReference>
<dbReference type="EC" id="3.1.-.-" evidence="7"/>
<dbReference type="PANTHER" id="PTHR48466:SF2">
    <property type="entry name" value="OS10G0509000 PROTEIN"/>
    <property type="match status" value="1"/>
</dbReference>
<dbReference type="EMBL" id="DXET01000101">
    <property type="protein sequence ID" value="HIX81220.1"/>
    <property type="molecule type" value="Genomic_DNA"/>
</dbReference>
<gene>
    <name evidence="7" type="primary">mutS2</name>
    <name evidence="7" type="synonym">rqcU</name>
    <name evidence="10" type="ORF">H9980_04510</name>
</gene>
<feature type="coiled-coil region" evidence="8">
    <location>
        <begin position="510"/>
        <end position="623"/>
    </location>
</feature>
<dbReference type="GO" id="GO:0004519">
    <property type="term" value="F:endonuclease activity"/>
    <property type="evidence" value="ECO:0007669"/>
    <property type="project" value="UniProtKB-UniRule"/>
</dbReference>
<dbReference type="FunFam" id="3.40.50.300:FF:000830">
    <property type="entry name" value="Endonuclease MutS2"/>
    <property type="match status" value="1"/>
</dbReference>
<dbReference type="Gene3D" id="3.40.50.300">
    <property type="entry name" value="P-loop containing nucleotide triphosphate hydrolases"/>
    <property type="match status" value="1"/>
</dbReference>
<comment type="subunit">
    <text evidence="7">Homodimer. Binds to stalled ribosomes, contacting rRNA.</text>
</comment>
<comment type="function">
    <text evidence="7">Acts as a ribosome collision sensor, splitting the ribosome into its 2 subunits. Detects stalled/collided 70S ribosomes which it binds and splits by an ATP-hydrolysis driven conformational change. Acts upstream of the ribosome quality control system (RQC), a ribosome-associated complex that mediates the extraction of incompletely synthesized nascent chains from stalled ribosomes and their subsequent degradation. Probably generates substrates for RQC.</text>
</comment>
<keyword evidence="7" id="KW-0540">Nuclease</keyword>
<accession>A0A9D2BLK9</accession>
<keyword evidence="3 7" id="KW-0378">Hydrolase</keyword>
<dbReference type="Pfam" id="PF20297">
    <property type="entry name" value="MSSS"/>
    <property type="match status" value="1"/>
</dbReference>
<dbReference type="InterPro" id="IPR005747">
    <property type="entry name" value="MutS2"/>
</dbReference>
<name>A0A9D2BLK9_9FIRM</name>
<dbReference type="GO" id="GO:0030983">
    <property type="term" value="F:mismatched DNA binding"/>
    <property type="evidence" value="ECO:0007669"/>
    <property type="project" value="InterPro"/>
</dbReference>
<dbReference type="Proteomes" id="UP000886724">
    <property type="component" value="Unassembled WGS sequence"/>
</dbReference>
<sequence length="770" mass="87068">MKDIYDTLEFNQIKKRISEYCASDLAKEQVLKIMPFSDYDDLLLEQKYLDQAIRLVYKYGRLPIGSFVDIKPYLNKANKDGTLFGDEFVAIVYLLNNVKEIKEYLDDKELDDDELFQFCQQLILPKQLLDSINRCIDSSGNVLDSASPKLKQLRRQIISIETNIRSRIEQIKSANKDYLSQENISSRNNHLVLPVKAGNRNNVKGIVHAVSSSGQTMFIEPDVIVQMNNQLVNVKEEERREVQRILKMLSVAVKENYDCLYEDQELMVALDVIFAKANYGIKLDAIVPEVVTSYETLSLKKARHPLIDQDKIVANDIVLAPPKRTLLISGSNTGGKTVVLKTAGLLSLMGLCAMAVPCLQATVPLFDQICADLGDEQSIEQSLSTFSSHMKRLVEITNQVTEKSLVLLDEVGSGTDPHEGQSIAEAILRYLKQINPIVLASTHYSGLKEFAKNEDSILVAAVEFDQEKMRPTYRLIAGSVGNSYAIEISRRLGLKPEIVDMAFKIKEESLTDTEKLMEKLHDELTAVQLQKDQLEELTKETEANQKRYQRLIENYEKQKDKMLQDAKKQANQLLEEAKQEIDIVVEDLKKSSTIKPHVVIDAKRNLDLLKHEEKKEINNEKRDYQVGDVVKVLSANRQGEILSINKKGVLTIDMSGLKVNAKPEEVMFVSKKVKPKKVRSNLKAIRKASNQSVEINIIGQRYEEAMRNVDKFLDNALVNNYSMVRIIHGMGTGALRNGVRQLLKKNKNVVSYRDGGPNEGGLGATLVYFE</sequence>
<keyword evidence="2 7" id="KW-0547">Nucleotide-binding</keyword>
<evidence type="ECO:0000259" key="9">
    <source>
        <dbReference type="PROSITE" id="PS50828"/>
    </source>
</evidence>
<dbReference type="InterPro" id="IPR007696">
    <property type="entry name" value="DNA_mismatch_repair_MutS_core"/>
</dbReference>
<dbReference type="AlphaFoldDB" id="A0A9D2BLK9"/>
<evidence type="ECO:0000313" key="11">
    <source>
        <dbReference type="Proteomes" id="UP000886724"/>
    </source>
</evidence>
<dbReference type="PANTHER" id="PTHR48466">
    <property type="entry name" value="OS10G0509000 PROTEIN-RELATED"/>
    <property type="match status" value="1"/>
</dbReference>
<dbReference type="PROSITE" id="PS50828">
    <property type="entry name" value="SMR"/>
    <property type="match status" value="1"/>
</dbReference>
<dbReference type="GO" id="GO:0006298">
    <property type="term" value="P:mismatch repair"/>
    <property type="evidence" value="ECO:0007669"/>
    <property type="project" value="InterPro"/>
</dbReference>
<dbReference type="GO" id="GO:0045910">
    <property type="term" value="P:negative regulation of DNA recombination"/>
    <property type="evidence" value="ECO:0007669"/>
    <property type="project" value="InterPro"/>
</dbReference>
<evidence type="ECO:0000256" key="7">
    <source>
        <dbReference type="HAMAP-Rule" id="MF_00092"/>
    </source>
</evidence>
<dbReference type="GO" id="GO:0140664">
    <property type="term" value="F:ATP-dependent DNA damage sensor activity"/>
    <property type="evidence" value="ECO:0007669"/>
    <property type="project" value="InterPro"/>
</dbReference>
<keyword evidence="5 7" id="KW-0694">RNA-binding</keyword>
<keyword evidence="7 10" id="KW-0255">Endonuclease</keyword>
<dbReference type="GO" id="GO:0072344">
    <property type="term" value="P:rescue of stalled ribosome"/>
    <property type="evidence" value="ECO:0007669"/>
    <property type="project" value="UniProtKB-UniRule"/>
</dbReference>
<evidence type="ECO:0000256" key="8">
    <source>
        <dbReference type="SAM" id="Coils"/>
    </source>
</evidence>
<keyword evidence="4 7" id="KW-0067">ATP-binding</keyword>
<dbReference type="GO" id="GO:0016887">
    <property type="term" value="F:ATP hydrolysis activity"/>
    <property type="evidence" value="ECO:0007669"/>
    <property type="project" value="InterPro"/>
</dbReference>
<dbReference type="Gene3D" id="3.30.1370.110">
    <property type="match status" value="1"/>
</dbReference>
<dbReference type="GO" id="GO:0019843">
    <property type="term" value="F:rRNA binding"/>
    <property type="evidence" value="ECO:0007669"/>
    <property type="project" value="UniProtKB-UniRule"/>
</dbReference>
<evidence type="ECO:0000256" key="4">
    <source>
        <dbReference type="ARBA" id="ARBA00022840"/>
    </source>
</evidence>
<evidence type="ECO:0000256" key="5">
    <source>
        <dbReference type="ARBA" id="ARBA00022884"/>
    </source>
</evidence>
<dbReference type="SMART" id="SM00533">
    <property type="entry name" value="MUTSd"/>
    <property type="match status" value="1"/>
</dbReference>
<proteinExistence type="inferred from homology"/>
<comment type="similarity">
    <text evidence="7">Belongs to the DNA mismatch repair MutS family. MutS2 subfamily.</text>
</comment>
<dbReference type="InterPro" id="IPR045076">
    <property type="entry name" value="MutS"/>
</dbReference>
<dbReference type="HAMAP" id="MF_00092">
    <property type="entry name" value="MutS2"/>
    <property type="match status" value="1"/>
</dbReference>
<dbReference type="InterPro" id="IPR027417">
    <property type="entry name" value="P-loop_NTPase"/>
</dbReference>
<keyword evidence="8" id="KW-0175">Coiled coil</keyword>
<dbReference type="SMART" id="SM00534">
    <property type="entry name" value="MUTSac"/>
    <property type="match status" value="1"/>
</dbReference>
<organism evidence="10 11">
    <name type="scientific">Candidatus Erysipelatoclostridium merdavium</name>
    <dbReference type="NCBI Taxonomy" id="2838566"/>
    <lineage>
        <taxon>Bacteria</taxon>
        <taxon>Bacillati</taxon>
        <taxon>Bacillota</taxon>
        <taxon>Erysipelotrichia</taxon>
        <taxon>Erysipelotrichales</taxon>
        <taxon>Erysipelotrichales incertae sedis</taxon>
    </lineage>
</organism>
<feature type="binding site" evidence="7">
    <location>
        <begin position="330"/>
        <end position="337"/>
    </location>
    <ligand>
        <name>ATP</name>
        <dbReference type="ChEBI" id="CHEBI:30616"/>
    </ligand>
</feature>
<evidence type="ECO:0000313" key="10">
    <source>
        <dbReference type="EMBL" id="HIX81220.1"/>
    </source>
</evidence>
<dbReference type="SMART" id="SM00463">
    <property type="entry name" value="SMR"/>
    <property type="match status" value="1"/>
</dbReference>
<evidence type="ECO:0000256" key="1">
    <source>
        <dbReference type="ARBA" id="ARBA00022730"/>
    </source>
</evidence>